<feature type="transmembrane region" description="Helical" evidence="2">
    <location>
        <begin position="170"/>
        <end position="196"/>
    </location>
</feature>
<keyword evidence="5" id="KW-1185">Reference proteome</keyword>
<keyword evidence="2" id="KW-0472">Membrane</keyword>
<dbReference type="RefSeq" id="WP_129187047.1">
    <property type="nucleotide sequence ID" value="NZ_CP035493.1"/>
</dbReference>
<organism evidence="4 5">
    <name type="scientific">Xylanimonas protaetiae</name>
    <dbReference type="NCBI Taxonomy" id="2509457"/>
    <lineage>
        <taxon>Bacteria</taxon>
        <taxon>Bacillati</taxon>
        <taxon>Actinomycetota</taxon>
        <taxon>Actinomycetes</taxon>
        <taxon>Micrococcales</taxon>
        <taxon>Promicromonosporaceae</taxon>
        <taxon>Xylanimonas</taxon>
    </lineage>
</organism>
<dbReference type="AlphaFoldDB" id="A0A4P6F5V2"/>
<evidence type="ECO:0000259" key="3">
    <source>
        <dbReference type="Pfam" id="PF13828"/>
    </source>
</evidence>
<feature type="region of interest" description="Disordered" evidence="1">
    <location>
        <begin position="1"/>
        <end position="123"/>
    </location>
</feature>
<feature type="compositionally biased region" description="Pro residues" evidence="1">
    <location>
        <begin position="1"/>
        <end position="38"/>
    </location>
</feature>
<feature type="transmembrane region" description="Helical" evidence="2">
    <location>
        <begin position="134"/>
        <end position="158"/>
    </location>
</feature>
<dbReference type="InterPro" id="IPR025241">
    <property type="entry name" value="DUF4190"/>
</dbReference>
<sequence>MTDPFAPPPPAGSTPPGPTPPGSTTPGPTPPGATPPGTPYVSGAGYPPPTDPSAGYPGSPPAAHDPYGQSPYGQSPYAQDPALSPQEPSAQAPYAPGPHAQPPYEQAPYPQSPYAQSPYATYGARPVPPGTDGISIAALVTGLVGLGVVPLVLGIVGVRRTSRSGQAGKGLAIAGIVLGALQVLFSIAVVLVLVVAGSRGVFNDGATEPGTYYGDNATLDRLWDACEAGDMASCDDLYDLSEEDSDYEYFGWTCGERTDTGDYCTKLDATN</sequence>
<keyword evidence="2" id="KW-0812">Transmembrane</keyword>
<feature type="domain" description="DUF4190" evidence="3">
    <location>
        <begin position="135"/>
        <end position="188"/>
    </location>
</feature>
<keyword evidence="2" id="KW-1133">Transmembrane helix</keyword>
<name>A0A4P6F5V2_9MICO</name>
<dbReference type="Pfam" id="PF13828">
    <property type="entry name" value="DUF4190"/>
    <property type="match status" value="1"/>
</dbReference>
<reference evidence="4 5" key="1">
    <citation type="submission" date="2019-01" db="EMBL/GenBank/DDBJ databases">
        <title>Genome sequencing of strain FW10M-9.</title>
        <authorList>
            <person name="Heo J."/>
            <person name="Kim S.-J."/>
            <person name="Kim J.-S."/>
            <person name="Hong S.-B."/>
            <person name="Kwon S.-W."/>
        </authorList>
    </citation>
    <scope>NUCLEOTIDE SEQUENCE [LARGE SCALE GENOMIC DNA]</scope>
    <source>
        <strain evidence="4 5">FW10M-9</strain>
    </source>
</reference>
<dbReference type="KEGG" id="xya:ET471_06015"/>
<proteinExistence type="predicted"/>
<gene>
    <name evidence="4" type="ORF">ET471_06015</name>
</gene>
<accession>A0A4P6F5V2</accession>
<evidence type="ECO:0000256" key="1">
    <source>
        <dbReference type="SAM" id="MobiDB-lite"/>
    </source>
</evidence>
<evidence type="ECO:0000256" key="2">
    <source>
        <dbReference type="SAM" id="Phobius"/>
    </source>
</evidence>
<protein>
    <submittedName>
        <fullName evidence="4">DUF4190 domain-containing protein</fullName>
    </submittedName>
</protein>
<evidence type="ECO:0000313" key="5">
    <source>
        <dbReference type="Proteomes" id="UP000292118"/>
    </source>
</evidence>
<evidence type="ECO:0000313" key="4">
    <source>
        <dbReference type="EMBL" id="QAY69649.1"/>
    </source>
</evidence>
<dbReference type="Proteomes" id="UP000292118">
    <property type="component" value="Chromosome"/>
</dbReference>
<dbReference type="EMBL" id="CP035493">
    <property type="protein sequence ID" value="QAY69649.1"/>
    <property type="molecule type" value="Genomic_DNA"/>
</dbReference>
<feature type="compositionally biased region" description="Low complexity" evidence="1">
    <location>
        <begin position="102"/>
        <end position="120"/>
    </location>
</feature>
<dbReference type="OrthoDB" id="5197521at2"/>